<comment type="caution">
    <text evidence="5">The sequence shown here is derived from an EMBL/GenBank/DDBJ whole genome shotgun (WGS) entry which is preliminary data.</text>
</comment>
<dbReference type="AlphaFoldDB" id="A0A0G0B0T3"/>
<comment type="similarity">
    <text evidence="1 4">Belongs to the universal ribosomal protein uL13 family.</text>
</comment>
<dbReference type="GO" id="GO:1990904">
    <property type="term" value="C:ribonucleoprotein complex"/>
    <property type="evidence" value="ECO:0007669"/>
    <property type="project" value="UniProtKB-KW"/>
</dbReference>
<dbReference type="Pfam" id="PF00572">
    <property type="entry name" value="Ribosomal_L13"/>
    <property type="match status" value="1"/>
</dbReference>
<accession>A0A0G0B0T3</accession>
<dbReference type="Gene3D" id="3.90.1180.10">
    <property type="entry name" value="Ribosomal protein L13"/>
    <property type="match status" value="1"/>
</dbReference>
<dbReference type="PANTHER" id="PTHR11545:SF2">
    <property type="entry name" value="LARGE RIBOSOMAL SUBUNIT PROTEIN UL13M"/>
    <property type="match status" value="1"/>
</dbReference>
<dbReference type="InterPro" id="IPR005822">
    <property type="entry name" value="Ribosomal_uL13"/>
</dbReference>
<name>A0A0G0B0T3_9BACT</name>
<reference evidence="5 6" key="1">
    <citation type="journal article" date="2015" name="Nature">
        <title>rRNA introns, odd ribosomes, and small enigmatic genomes across a large radiation of phyla.</title>
        <authorList>
            <person name="Brown C.T."/>
            <person name="Hug L.A."/>
            <person name="Thomas B.C."/>
            <person name="Sharon I."/>
            <person name="Castelle C.J."/>
            <person name="Singh A."/>
            <person name="Wilkins M.J."/>
            <person name="Williams K.H."/>
            <person name="Banfield J.F."/>
        </authorList>
    </citation>
    <scope>NUCLEOTIDE SEQUENCE [LARGE SCALE GENOMIC DNA]</scope>
</reference>
<evidence type="ECO:0000256" key="1">
    <source>
        <dbReference type="ARBA" id="ARBA00006227"/>
    </source>
</evidence>
<dbReference type="CDD" id="cd00392">
    <property type="entry name" value="Ribosomal_L13"/>
    <property type="match status" value="1"/>
</dbReference>
<comment type="function">
    <text evidence="4">This protein is one of the early assembly proteins of the 50S ribosomal subunit, although it is not seen to bind rRNA by itself. It is important during the early stages of 50S assembly.</text>
</comment>
<dbReference type="GO" id="GO:0006412">
    <property type="term" value="P:translation"/>
    <property type="evidence" value="ECO:0007669"/>
    <property type="project" value="UniProtKB-UniRule"/>
</dbReference>
<dbReference type="InterPro" id="IPR005823">
    <property type="entry name" value="Ribosomal_uL13_bac-type"/>
</dbReference>
<proteinExistence type="inferred from homology"/>
<dbReference type="GO" id="GO:0005840">
    <property type="term" value="C:ribosome"/>
    <property type="evidence" value="ECO:0007669"/>
    <property type="project" value="UniProtKB-KW"/>
</dbReference>
<evidence type="ECO:0000313" key="6">
    <source>
        <dbReference type="Proteomes" id="UP000034004"/>
    </source>
</evidence>
<dbReference type="HAMAP" id="MF_01366">
    <property type="entry name" value="Ribosomal_uL13"/>
    <property type="match status" value="1"/>
</dbReference>
<dbReference type="PANTHER" id="PTHR11545">
    <property type="entry name" value="RIBOSOMAL PROTEIN L13"/>
    <property type="match status" value="1"/>
</dbReference>
<comment type="subunit">
    <text evidence="4">Part of the 50S ribosomal subunit.</text>
</comment>
<dbReference type="STRING" id="1618484.UR56_C0002G0025"/>
<gene>
    <name evidence="4" type="primary">rplM</name>
    <name evidence="5" type="ORF">UR56_C0002G0025</name>
</gene>
<dbReference type="Proteomes" id="UP000034004">
    <property type="component" value="Unassembled WGS sequence"/>
</dbReference>
<sequence length="143" mass="16232">MNKLTQSTKPTKEKQIDRKWHLIDAQDKILGRLTPQIVKLVQGKHKTSYVPNMDIGDYVVVINASKVVITGKKALAKEYTNYSGYPGGLRKINFADLLKKDSREVIKRAVSGMLAKNKFRSDRLNRVNVFPNAEHSFASKFVK</sequence>
<evidence type="ECO:0000256" key="2">
    <source>
        <dbReference type="ARBA" id="ARBA00022980"/>
    </source>
</evidence>
<evidence type="ECO:0000313" key="5">
    <source>
        <dbReference type="EMBL" id="KKP63048.1"/>
    </source>
</evidence>
<dbReference type="GO" id="GO:0017148">
    <property type="term" value="P:negative regulation of translation"/>
    <property type="evidence" value="ECO:0007669"/>
    <property type="project" value="TreeGrafter"/>
</dbReference>
<dbReference type="SUPFAM" id="SSF52161">
    <property type="entry name" value="Ribosomal protein L13"/>
    <property type="match status" value="1"/>
</dbReference>
<evidence type="ECO:0000256" key="4">
    <source>
        <dbReference type="HAMAP-Rule" id="MF_01366"/>
    </source>
</evidence>
<dbReference type="PIRSF" id="PIRSF002181">
    <property type="entry name" value="Ribosomal_L13"/>
    <property type="match status" value="1"/>
</dbReference>
<dbReference type="GO" id="GO:0003729">
    <property type="term" value="F:mRNA binding"/>
    <property type="evidence" value="ECO:0007669"/>
    <property type="project" value="TreeGrafter"/>
</dbReference>
<organism evidence="5 6">
    <name type="scientific">Candidatus Roizmanbacteria bacterium GW2011_GWC2_34_23</name>
    <dbReference type="NCBI Taxonomy" id="1618484"/>
    <lineage>
        <taxon>Bacteria</taxon>
        <taxon>Candidatus Roizmaniibacteriota</taxon>
    </lineage>
</organism>
<dbReference type="NCBIfam" id="TIGR01066">
    <property type="entry name" value="rplM_bact"/>
    <property type="match status" value="1"/>
</dbReference>
<keyword evidence="3 4" id="KW-0687">Ribonucleoprotein</keyword>
<evidence type="ECO:0000256" key="3">
    <source>
        <dbReference type="ARBA" id="ARBA00023274"/>
    </source>
</evidence>
<dbReference type="EMBL" id="LBPR01000002">
    <property type="protein sequence ID" value="KKP63048.1"/>
    <property type="molecule type" value="Genomic_DNA"/>
</dbReference>
<dbReference type="InterPro" id="IPR036899">
    <property type="entry name" value="Ribosomal_uL13_sf"/>
</dbReference>
<dbReference type="GO" id="GO:0003735">
    <property type="term" value="F:structural constituent of ribosome"/>
    <property type="evidence" value="ECO:0007669"/>
    <property type="project" value="InterPro"/>
</dbReference>
<keyword evidence="2 4" id="KW-0689">Ribosomal protein</keyword>
<protein>
    <recommendedName>
        <fullName evidence="4">Large ribosomal subunit protein uL13</fullName>
    </recommendedName>
</protein>